<dbReference type="RefSeq" id="WP_244745792.1">
    <property type="nucleotide sequence ID" value="NZ_CP095071.1"/>
</dbReference>
<keyword evidence="2" id="KW-1185">Reference proteome</keyword>
<evidence type="ECO:0000313" key="1">
    <source>
        <dbReference type="EMBL" id="UOQ85669.1"/>
    </source>
</evidence>
<protein>
    <recommendedName>
        <fullName evidence="3">DUF5082 domain-containing protein</fullName>
    </recommendedName>
</protein>
<proteinExistence type="predicted"/>
<reference evidence="1 2" key="1">
    <citation type="submission" date="2022-04" db="EMBL/GenBank/DDBJ databases">
        <title>Gracilibacillus sp. isolated from saltern.</title>
        <authorList>
            <person name="Won M."/>
            <person name="Lee C.-M."/>
            <person name="Woen H.-Y."/>
            <person name="Kwon S.-W."/>
        </authorList>
    </citation>
    <scope>NUCLEOTIDE SEQUENCE [LARGE SCALE GENOMIC DNA]</scope>
    <source>
        <strain evidence="1 2">SSPM10-3</strain>
    </source>
</reference>
<dbReference type="Proteomes" id="UP000831537">
    <property type="component" value="Chromosome"/>
</dbReference>
<organism evidence="1 2">
    <name type="scientific">Gracilibacillus salinarum</name>
    <dbReference type="NCBI Taxonomy" id="2932255"/>
    <lineage>
        <taxon>Bacteria</taxon>
        <taxon>Bacillati</taxon>
        <taxon>Bacillota</taxon>
        <taxon>Bacilli</taxon>
        <taxon>Bacillales</taxon>
        <taxon>Bacillaceae</taxon>
        <taxon>Gracilibacillus</taxon>
    </lineage>
</organism>
<evidence type="ECO:0008006" key="3">
    <source>
        <dbReference type="Google" id="ProtNLM"/>
    </source>
</evidence>
<gene>
    <name evidence="1" type="ORF">MUN87_01820</name>
</gene>
<sequence>MDQRKVLSEVAELVKAKERVQQNIDRIESGTAKDICSISTTDIRLRDDYRFFGPNDRWANKERFFNKIKYLILAEMKETLDEINAEIDKRVAFKERAES</sequence>
<dbReference type="EMBL" id="CP095071">
    <property type="protein sequence ID" value="UOQ85669.1"/>
    <property type="molecule type" value="Genomic_DNA"/>
</dbReference>
<accession>A0ABY4GN85</accession>
<name>A0ABY4GN85_9BACI</name>
<evidence type="ECO:0000313" key="2">
    <source>
        <dbReference type="Proteomes" id="UP000831537"/>
    </source>
</evidence>